<dbReference type="GO" id="GO:0003677">
    <property type="term" value="F:DNA binding"/>
    <property type="evidence" value="ECO:0007669"/>
    <property type="project" value="InterPro"/>
</dbReference>
<sequence length="193" mass="21675">MIYDQKGRRKYLTLAEREAFVAAAAGLDPSARTFCLVLTYTGARISEILALTPERVDVDAGVVIIESLKKRRGGVFRSIPVPRALLRDLNEIHELSRARPRTTRGENRVWRIGRTTAWSWVKQAMESAGIVGSHAMPKALRHAFGIEATQRNVPLSVVQKWLGHSRLSTTAIYVDAVGDEEREFASRLWHNLT</sequence>
<dbReference type="InterPro" id="IPR002104">
    <property type="entry name" value="Integrase_catalytic"/>
</dbReference>
<dbReference type="HOGENOM" id="CLU_091359_0_0_5"/>
<dbReference type="InterPro" id="IPR011010">
    <property type="entry name" value="DNA_brk_join_enz"/>
</dbReference>
<proteinExistence type="predicted"/>
<dbReference type="EMBL" id="CP000774">
    <property type="protein sequence ID" value="ABS61953.1"/>
    <property type="molecule type" value="Genomic_DNA"/>
</dbReference>
<keyword evidence="5" id="KW-1185">Reference proteome</keyword>
<dbReference type="PROSITE" id="PS51898">
    <property type="entry name" value="TYR_RECOMBINASE"/>
    <property type="match status" value="1"/>
</dbReference>
<dbReference type="InterPro" id="IPR050090">
    <property type="entry name" value="Tyrosine_recombinase_XerCD"/>
</dbReference>
<reference evidence="4 5" key="1">
    <citation type="journal article" date="2011" name="Stand. Genomic Sci.">
        <title>Complete genome sequence of Parvibaculum lavamentivorans type strain (DS-1(T)).</title>
        <authorList>
            <person name="Schleheck D."/>
            <person name="Weiss M."/>
            <person name="Pitluck S."/>
            <person name="Bruce D."/>
            <person name="Land M.L."/>
            <person name="Han S."/>
            <person name="Saunders E."/>
            <person name="Tapia R."/>
            <person name="Detter C."/>
            <person name="Brettin T."/>
            <person name="Han J."/>
            <person name="Woyke T."/>
            <person name="Goodwin L."/>
            <person name="Pennacchio L."/>
            <person name="Nolan M."/>
            <person name="Cook A.M."/>
            <person name="Kjelleberg S."/>
            <person name="Thomas T."/>
        </authorList>
    </citation>
    <scope>NUCLEOTIDE SEQUENCE [LARGE SCALE GENOMIC DNA]</scope>
    <source>
        <strain evidence="5">DS-1 / DSM 13023 / NCIMB 13966</strain>
    </source>
</reference>
<dbReference type="GO" id="GO:0015074">
    <property type="term" value="P:DNA integration"/>
    <property type="evidence" value="ECO:0007669"/>
    <property type="project" value="UniProtKB-KW"/>
</dbReference>
<gene>
    <name evidence="4" type="ordered locus">Plav_0330</name>
</gene>
<dbReference type="Proteomes" id="UP000006377">
    <property type="component" value="Chromosome"/>
</dbReference>
<dbReference type="InterPro" id="IPR013762">
    <property type="entry name" value="Integrase-like_cat_sf"/>
</dbReference>
<dbReference type="PANTHER" id="PTHR30349:SF64">
    <property type="entry name" value="PROPHAGE INTEGRASE INTD-RELATED"/>
    <property type="match status" value="1"/>
</dbReference>
<dbReference type="AlphaFoldDB" id="A7HPX0"/>
<evidence type="ECO:0000313" key="5">
    <source>
        <dbReference type="Proteomes" id="UP000006377"/>
    </source>
</evidence>
<evidence type="ECO:0000259" key="3">
    <source>
        <dbReference type="PROSITE" id="PS51898"/>
    </source>
</evidence>
<dbReference type="Pfam" id="PF00589">
    <property type="entry name" value="Phage_integrase"/>
    <property type="match status" value="1"/>
</dbReference>
<feature type="domain" description="Tyr recombinase" evidence="3">
    <location>
        <begin position="7"/>
        <end position="186"/>
    </location>
</feature>
<evidence type="ECO:0000256" key="2">
    <source>
        <dbReference type="ARBA" id="ARBA00023172"/>
    </source>
</evidence>
<keyword evidence="1" id="KW-0229">DNA integration</keyword>
<dbReference type="PANTHER" id="PTHR30349">
    <property type="entry name" value="PHAGE INTEGRASE-RELATED"/>
    <property type="match status" value="1"/>
</dbReference>
<organism evidence="4 5">
    <name type="scientific">Parvibaculum lavamentivorans (strain DS-1 / DSM 13023 / NCIMB 13966)</name>
    <dbReference type="NCBI Taxonomy" id="402881"/>
    <lineage>
        <taxon>Bacteria</taxon>
        <taxon>Pseudomonadati</taxon>
        <taxon>Pseudomonadota</taxon>
        <taxon>Alphaproteobacteria</taxon>
        <taxon>Hyphomicrobiales</taxon>
        <taxon>Parvibaculaceae</taxon>
        <taxon>Parvibaculum</taxon>
    </lineage>
</organism>
<evidence type="ECO:0000313" key="4">
    <source>
        <dbReference type="EMBL" id="ABS61953.1"/>
    </source>
</evidence>
<dbReference type="CDD" id="cd00397">
    <property type="entry name" value="DNA_BRE_C"/>
    <property type="match status" value="1"/>
</dbReference>
<accession>A7HPX0</accession>
<keyword evidence="2" id="KW-0233">DNA recombination</keyword>
<protein>
    <submittedName>
        <fullName evidence="4">Integrase family protein</fullName>
    </submittedName>
</protein>
<dbReference type="RefSeq" id="WP_011995244.1">
    <property type="nucleotide sequence ID" value="NC_009719.1"/>
</dbReference>
<evidence type="ECO:0000256" key="1">
    <source>
        <dbReference type="ARBA" id="ARBA00022908"/>
    </source>
</evidence>
<dbReference type="Gene3D" id="1.10.443.10">
    <property type="entry name" value="Intergrase catalytic core"/>
    <property type="match status" value="1"/>
</dbReference>
<dbReference type="GO" id="GO:0006310">
    <property type="term" value="P:DNA recombination"/>
    <property type="evidence" value="ECO:0007669"/>
    <property type="project" value="UniProtKB-KW"/>
</dbReference>
<dbReference type="eggNOG" id="COG0582">
    <property type="taxonomic scope" value="Bacteria"/>
</dbReference>
<dbReference type="KEGG" id="pla:Plav_0330"/>
<name>A7HPX0_PARL1</name>
<dbReference type="OrthoDB" id="9801717at2"/>
<dbReference type="SUPFAM" id="SSF56349">
    <property type="entry name" value="DNA breaking-rejoining enzymes"/>
    <property type="match status" value="1"/>
</dbReference>
<dbReference type="STRING" id="402881.Plav_0330"/>